<dbReference type="InterPro" id="IPR000010">
    <property type="entry name" value="Cystatin_dom"/>
</dbReference>
<accession>T1JTA9</accession>
<proteinExistence type="predicted"/>
<feature type="signal peptide" evidence="1">
    <location>
        <begin position="1"/>
        <end position="23"/>
    </location>
</feature>
<dbReference type="KEGG" id="tut:107364629"/>
<evidence type="ECO:0000259" key="2">
    <source>
        <dbReference type="Pfam" id="PF00031"/>
    </source>
</evidence>
<feature type="domain" description="Cystatin" evidence="2">
    <location>
        <begin position="36"/>
        <end position="119"/>
    </location>
</feature>
<evidence type="ECO:0000313" key="4">
    <source>
        <dbReference type="Proteomes" id="UP000015104"/>
    </source>
</evidence>
<reference evidence="3" key="2">
    <citation type="submission" date="2015-06" db="UniProtKB">
        <authorList>
            <consortium name="EnsemblMetazoa"/>
        </authorList>
    </citation>
    <scope>IDENTIFICATION</scope>
</reference>
<sequence length="140" mass="15625">MTTIHLNCFVLITIGLFIATSESFVIHPLKSKDAYKPIPTTDPMVVKDVSFAVSEINRLSATKYLVKPLKIKKSSILLNEYINLTFEVGTTVCLKDSSTPLDKCTLDAKKPTTTCKDVIVDNTPWREVKMKVTQFGNCQP</sequence>
<dbReference type="AlphaFoldDB" id="T1JTA9"/>
<evidence type="ECO:0000313" key="3">
    <source>
        <dbReference type="EnsemblMetazoa" id="tetur01g13460.1"/>
    </source>
</evidence>
<protein>
    <recommendedName>
        <fullName evidence="2">Cystatin domain-containing protein</fullName>
    </recommendedName>
</protein>
<dbReference type="Proteomes" id="UP000015104">
    <property type="component" value="Unassembled WGS sequence"/>
</dbReference>
<dbReference type="OrthoDB" id="10389293at2759"/>
<keyword evidence="4" id="KW-1185">Reference proteome</keyword>
<reference evidence="4" key="1">
    <citation type="submission" date="2011-08" db="EMBL/GenBank/DDBJ databases">
        <authorList>
            <person name="Rombauts S."/>
        </authorList>
    </citation>
    <scope>NUCLEOTIDE SEQUENCE</scope>
    <source>
        <strain evidence="4">London</strain>
    </source>
</reference>
<dbReference type="GO" id="GO:0004869">
    <property type="term" value="F:cysteine-type endopeptidase inhibitor activity"/>
    <property type="evidence" value="ECO:0007669"/>
    <property type="project" value="InterPro"/>
</dbReference>
<dbReference type="SUPFAM" id="SSF54403">
    <property type="entry name" value="Cystatin/monellin"/>
    <property type="match status" value="1"/>
</dbReference>
<gene>
    <name evidence="3" type="primary">107364629</name>
</gene>
<dbReference type="InterPro" id="IPR046350">
    <property type="entry name" value="Cystatin_sf"/>
</dbReference>
<dbReference type="Pfam" id="PF00031">
    <property type="entry name" value="Cystatin"/>
    <property type="match status" value="1"/>
</dbReference>
<dbReference type="OMA" id="MTTIHLN"/>
<organism evidence="3 4">
    <name type="scientific">Tetranychus urticae</name>
    <name type="common">Two-spotted spider mite</name>
    <dbReference type="NCBI Taxonomy" id="32264"/>
    <lineage>
        <taxon>Eukaryota</taxon>
        <taxon>Metazoa</taxon>
        <taxon>Ecdysozoa</taxon>
        <taxon>Arthropoda</taxon>
        <taxon>Chelicerata</taxon>
        <taxon>Arachnida</taxon>
        <taxon>Acari</taxon>
        <taxon>Acariformes</taxon>
        <taxon>Trombidiformes</taxon>
        <taxon>Prostigmata</taxon>
        <taxon>Eleutherengona</taxon>
        <taxon>Raphignathae</taxon>
        <taxon>Tetranychoidea</taxon>
        <taxon>Tetranychidae</taxon>
        <taxon>Tetranychus</taxon>
    </lineage>
</organism>
<name>T1JTA9_TETUR</name>
<dbReference type="EMBL" id="CAEY01000474">
    <property type="status" value="NOT_ANNOTATED_CDS"/>
    <property type="molecule type" value="Genomic_DNA"/>
</dbReference>
<dbReference type="EnsemblMetazoa" id="tetur01g13460.1">
    <property type="protein sequence ID" value="tetur01g13460.1"/>
    <property type="gene ID" value="tetur01g13460"/>
</dbReference>
<dbReference type="HOGENOM" id="CLU_1837657_0_0_1"/>
<dbReference type="Gene3D" id="3.10.450.10">
    <property type="match status" value="1"/>
</dbReference>
<keyword evidence="1" id="KW-0732">Signal</keyword>
<evidence type="ECO:0000256" key="1">
    <source>
        <dbReference type="SAM" id="SignalP"/>
    </source>
</evidence>
<feature type="chain" id="PRO_5004579953" description="Cystatin domain-containing protein" evidence="1">
    <location>
        <begin position="24"/>
        <end position="140"/>
    </location>
</feature>